<organism evidence="2 3">
    <name type="scientific">Paracoccus fontiphilus</name>
    <dbReference type="NCBI Taxonomy" id="1815556"/>
    <lineage>
        <taxon>Bacteria</taxon>
        <taxon>Pseudomonadati</taxon>
        <taxon>Pseudomonadota</taxon>
        <taxon>Alphaproteobacteria</taxon>
        <taxon>Rhodobacterales</taxon>
        <taxon>Paracoccaceae</taxon>
        <taxon>Paracoccus</taxon>
    </lineage>
</organism>
<dbReference type="SUPFAM" id="SSF54593">
    <property type="entry name" value="Glyoxalase/Bleomycin resistance protein/Dihydroxybiphenyl dioxygenase"/>
    <property type="match status" value="1"/>
</dbReference>
<dbReference type="EMBL" id="JBHRTE010000004">
    <property type="protein sequence ID" value="MFC3166596.1"/>
    <property type="molecule type" value="Genomic_DNA"/>
</dbReference>
<protein>
    <submittedName>
        <fullName evidence="2">VOC family protein</fullName>
    </submittedName>
</protein>
<dbReference type="Proteomes" id="UP001595557">
    <property type="component" value="Unassembled WGS sequence"/>
</dbReference>
<dbReference type="RefSeq" id="WP_278250400.1">
    <property type="nucleotide sequence ID" value="NZ_JAFNAW010000008.1"/>
</dbReference>
<proteinExistence type="predicted"/>
<dbReference type="Pfam" id="PF00903">
    <property type="entry name" value="Glyoxalase"/>
    <property type="match status" value="1"/>
</dbReference>
<feature type="domain" description="VOC" evidence="1">
    <location>
        <begin position="3"/>
        <end position="139"/>
    </location>
</feature>
<sequence>MVGYSHVGLGTHDMEKTISFYRDILNFSVVAEQNATVLGGGSVRLVYFDVGDGSFIVFMQGTNVPQLPADFDTGINGKLGVPPGMYHYAFKESSLDGLIARRGQIEDAGIQVSALIDHGYAQAIYCTDPNGLQLEFCWQMRPFGPQDLSQSSVVTIADPETAKKSA</sequence>
<name>A0ABV7IEU5_9RHOB</name>
<gene>
    <name evidence="2" type="ORF">ACFOD7_00855</name>
</gene>
<evidence type="ECO:0000313" key="3">
    <source>
        <dbReference type="Proteomes" id="UP001595557"/>
    </source>
</evidence>
<reference evidence="3" key="1">
    <citation type="journal article" date="2019" name="Int. J. Syst. Evol. Microbiol.">
        <title>The Global Catalogue of Microorganisms (GCM) 10K type strain sequencing project: providing services to taxonomists for standard genome sequencing and annotation.</title>
        <authorList>
            <consortium name="The Broad Institute Genomics Platform"/>
            <consortium name="The Broad Institute Genome Sequencing Center for Infectious Disease"/>
            <person name="Wu L."/>
            <person name="Ma J."/>
        </authorList>
    </citation>
    <scope>NUCLEOTIDE SEQUENCE [LARGE SCALE GENOMIC DNA]</scope>
    <source>
        <strain evidence="3">KCTC 52239</strain>
    </source>
</reference>
<accession>A0ABV7IEU5</accession>
<evidence type="ECO:0000259" key="1">
    <source>
        <dbReference type="PROSITE" id="PS51819"/>
    </source>
</evidence>
<dbReference type="PROSITE" id="PS51819">
    <property type="entry name" value="VOC"/>
    <property type="match status" value="1"/>
</dbReference>
<keyword evidence="3" id="KW-1185">Reference proteome</keyword>
<comment type="caution">
    <text evidence="2">The sequence shown here is derived from an EMBL/GenBank/DDBJ whole genome shotgun (WGS) entry which is preliminary data.</text>
</comment>
<dbReference type="InterPro" id="IPR037523">
    <property type="entry name" value="VOC_core"/>
</dbReference>
<dbReference type="CDD" id="cd06587">
    <property type="entry name" value="VOC"/>
    <property type="match status" value="1"/>
</dbReference>
<dbReference type="InterPro" id="IPR029068">
    <property type="entry name" value="Glyas_Bleomycin-R_OHBP_Dase"/>
</dbReference>
<evidence type="ECO:0000313" key="2">
    <source>
        <dbReference type="EMBL" id="MFC3166596.1"/>
    </source>
</evidence>
<dbReference type="Gene3D" id="3.10.180.10">
    <property type="entry name" value="2,3-Dihydroxybiphenyl 1,2-Dioxygenase, domain 1"/>
    <property type="match status" value="1"/>
</dbReference>
<dbReference type="InterPro" id="IPR004360">
    <property type="entry name" value="Glyas_Fos-R_dOase_dom"/>
</dbReference>